<proteinExistence type="predicted"/>
<evidence type="ECO:0000313" key="2">
    <source>
        <dbReference type="Proteomes" id="UP001283361"/>
    </source>
</evidence>
<feature type="non-terminal residue" evidence="1">
    <location>
        <position position="207"/>
    </location>
</feature>
<reference evidence="1" key="1">
    <citation type="journal article" date="2023" name="G3 (Bethesda)">
        <title>A reference genome for the long-term kleptoplast-retaining sea slug Elysia crispata morphotype clarki.</title>
        <authorList>
            <person name="Eastman K.E."/>
            <person name="Pendleton A.L."/>
            <person name="Shaikh M.A."/>
            <person name="Suttiyut T."/>
            <person name="Ogas R."/>
            <person name="Tomko P."/>
            <person name="Gavelis G."/>
            <person name="Widhalm J.R."/>
            <person name="Wisecaver J.H."/>
        </authorList>
    </citation>
    <scope>NUCLEOTIDE SEQUENCE</scope>
    <source>
        <strain evidence="1">ECLA1</strain>
    </source>
</reference>
<sequence>NLKESPTEVKIPFYSFTKVGTVQACQSLENCTSRLKNANSFYLRLTAFPESESSWNASWQDMCRNKRSKIQCTLQSTCNDRAKRNSARMARKRARFLCKPEGKEYFRRLYANGPSTCLGNSTAVYQIVTTLNSRFADHLSNTVTLNRTERCTAVNNVRQRDADFVSEMCTDLNRWFVDKGWEDVIQVYHKNSGCTLNPPAYALPGYS</sequence>
<comment type="caution">
    <text evidence="1">The sequence shown here is derived from an EMBL/GenBank/DDBJ whole genome shotgun (WGS) entry which is preliminary data.</text>
</comment>
<dbReference type="AlphaFoldDB" id="A0AAE1B6H3"/>
<protein>
    <submittedName>
        <fullName evidence="1">Uncharacterized protein</fullName>
    </submittedName>
</protein>
<evidence type="ECO:0000313" key="1">
    <source>
        <dbReference type="EMBL" id="KAK3800450.1"/>
    </source>
</evidence>
<keyword evidence="2" id="KW-1185">Reference proteome</keyword>
<gene>
    <name evidence="1" type="ORF">RRG08_052831</name>
</gene>
<accession>A0AAE1B6H3</accession>
<dbReference type="EMBL" id="JAWDGP010000459">
    <property type="protein sequence ID" value="KAK3800450.1"/>
    <property type="molecule type" value="Genomic_DNA"/>
</dbReference>
<name>A0AAE1B6H3_9GAST</name>
<dbReference type="Proteomes" id="UP001283361">
    <property type="component" value="Unassembled WGS sequence"/>
</dbReference>
<organism evidence="1 2">
    <name type="scientific">Elysia crispata</name>
    <name type="common">lettuce slug</name>
    <dbReference type="NCBI Taxonomy" id="231223"/>
    <lineage>
        <taxon>Eukaryota</taxon>
        <taxon>Metazoa</taxon>
        <taxon>Spiralia</taxon>
        <taxon>Lophotrochozoa</taxon>
        <taxon>Mollusca</taxon>
        <taxon>Gastropoda</taxon>
        <taxon>Heterobranchia</taxon>
        <taxon>Euthyneura</taxon>
        <taxon>Panpulmonata</taxon>
        <taxon>Sacoglossa</taxon>
        <taxon>Placobranchoidea</taxon>
        <taxon>Plakobranchidae</taxon>
        <taxon>Elysia</taxon>
    </lineage>
</organism>